<dbReference type="Pfam" id="PF03102">
    <property type="entry name" value="NeuB"/>
    <property type="match status" value="1"/>
</dbReference>
<protein>
    <submittedName>
        <fullName evidence="2">Pseudaminic acid synthase</fullName>
    </submittedName>
</protein>
<dbReference type="NCBIfam" id="TIGR03586">
    <property type="entry name" value="PseI"/>
    <property type="match status" value="1"/>
</dbReference>
<evidence type="ECO:0000313" key="2">
    <source>
        <dbReference type="EMBL" id="GAA4470390.1"/>
    </source>
</evidence>
<dbReference type="SUPFAM" id="SSF51269">
    <property type="entry name" value="AFP III-like domain"/>
    <property type="match status" value="1"/>
</dbReference>
<dbReference type="InterPro" id="IPR013132">
    <property type="entry name" value="PseI/NeuA/B-like_N"/>
</dbReference>
<comment type="caution">
    <text evidence="2">The sequence shown here is derived from an EMBL/GenBank/DDBJ whole genome shotgun (WGS) entry which is preliminary data.</text>
</comment>
<dbReference type="EMBL" id="BAABGA010000112">
    <property type="protein sequence ID" value="GAA4470390.1"/>
    <property type="molecule type" value="Genomic_DNA"/>
</dbReference>
<organism evidence="2 3">
    <name type="scientific">Novipirellula rosea</name>
    <dbReference type="NCBI Taxonomy" id="1031540"/>
    <lineage>
        <taxon>Bacteria</taxon>
        <taxon>Pseudomonadati</taxon>
        <taxon>Planctomycetota</taxon>
        <taxon>Planctomycetia</taxon>
        <taxon>Pirellulales</taxon>
        <taxon>Pirellulaceae</taxon>
        <taxon>Novipirellula</taxon>
    </lineage>
</organism>
<evidence type="ECO:0000313" key="3">
    <source>
        <dbReference type="Proteomes" id="UP001500840"/>
    </source>
</evidence>
<gene>
    <name evidence="2" type="primary">pseI</name>
    <name evidence="2" type="ORF">GCM10023156_63580</name>
</gene>
<dbReference type="PANTHER" id="PTHR42966">
    <property type="entry name" value="N-ACETYLNEURAMINATE SYNTHASE"/>
    <property type="match status" value="1"/>
</dbReference>
<keyword evidence="3" id="KW-1185">Reference proteome</keyword>
<sequence length="348" mass="38271">MPQQMQIGQRTIGDGNTYMIAEMSANHNGDLDTAKQIMRAISESGADAVKLQTYTPETMTIDCDQRDFKIGSGTIWEGKKLFDLYGEAYTPWEWHEELFSLANELGMDCFSTPFDNTSVDFLEQFDPPCYKVASFELVDLPLIEYIASKGRPIIMSTGMGSLAEISEAVEVIKRAGVPLALLKCTSAYPSPPESMNLRTIPHLATAFDVPAGLSDHSLEIAVPVAAVTLGATIIEKHFTLSRNDPGPDSAFSLEPQEFKAMVHAIRTAEQAIGKVSYRLTDKEHASKVFRRSLYIVADLKAGDTLTSENVRIIRPGYGLPPKAIHQVLGRTVKANIDRGTALSWDLLQ</sequence>
<dbReference type="InterPro" id="IPR036732">
    <property type="entry name" value="AFP_Neu5c_C_sf"/>
</dbReference>
<dbReference type="InterPro" id="IPR057736">
    <property type="entry name" value="SAF_PseI/NeuA/NeuB"/>
</dbReference>
<dbReference type="InterPro" id="IPR020030">
    <property type="entry name" value="Pseudaminic_synth_PseI"/>
</dbReference>
<dbReference type="PANTHER" id="PTHR42966:SF2">
    <property type="entry name" value="PSEUDAMINIC ACID SYNTHASE"/>
    <property type="match status" value="1"/>
</dbReference>
<proteinExistence type="predicted"/>
<dbReference type="InterPro" id="IPR013785">
    <property type="entry name" value="Aldolase_TIM"/>
</dbReference>
<dbReference type="InterPro" id="IPR006190">
    <property type="entry name" value="SAF_AFP_Neu5Ac"/>
</dbReference>
<accession>A0ABP8NP18</accession>
<dbReference type="InterPro" id="IPR013974">
    <property type="entry name" value="SAF"/>
</dbReference>
<dbReference type="RefSeq" id="WP_345327736.1">
    <property type="nucleotide sequence ID" value="NZ_BAABGA010000112.1"/>
</dbReference>
<name>A0ABP8NP18_9BACT</name>
<dbReference type="InterPro" id="IPR051690">
    <property type="entry name" value="PseI-like"/>
</dbReference>
<dbReference type="Gene3D" id="3.20.20.70">
    <property type="entry name" value="Aldolase class I"/>
    <property type="match status" value="1"/>
</dbReference>
<dbReference type="SUPFAM" id="SSF51569">
    <property type="entry name" value="Aldolase"/>
    <property type="match status" value="1"/>
</dbReference>
<feature type="domain" description="AFP-like" evidence="1">
    <location>
        <begin position="292"/>
        <end position="348"/>
    </location>
</feature>
<dbReference type="Pfam" id="PF08666">
    <property type="entry name" value="SAF"/>
    <property type="match status" value="1"/>
</dbReference>
<evidence type="ECO:0000259" key="1">
    <source>
        <dbReference type="PROSITE" id="PS50844"/>
    </source>
</evidence>
<dbReference type="Proteomes" id="UP001500840">
    <property type="component" value="Unassembled WGS sequence"/>
</dbReference>
<reference evidence="3" key="1">
    <citation type="journal article" date="2019" name="Int. J. Syst. Evol. Microbiol.">
        <title>The Global Catalogue of Microorganisms (GCM) 10K type strain sequencing project: providing services to taxonomists for standard genome sequencing and annotation.</title>
        <authorList>
            <consortium name="The Broad Institute Genomics Platform"/>
            <consortium name="The Broad Institute Genome Sequencing Center for Infectious Disease"/>
            <person name="Wu L."/>
            <person name="Ma J."/>
        </authorList>
    </citation>
    <scope>NUCLEOTIDE SEQUENCE [LARGE SCALE GENOMIC DNA]</scope>
    <source>
        <strain evidence="3">JCM 17759</strain>
    </source>
</reference>
<dbReference type="Gene3D" id="3.90.1210.10">
    <property type="entry name" value="Antifreeze-like/N-acetylneuraminic acid synthase C-terminal domain"/>
    <property type="match status" value="1"/>
</dbReference>
<dbReference type="PROSITE" id="PS50844">
    <property type="entry name" value="AFP_LIKE"/>
    <property type="match status" value="1"/>
</dbReference>
<dbReference type="SMART" id="SM00858">
    <property type="entry name" value="SAF"/>
    <property type="match status" value="1"/>
</dbReference>
<dbReference type="CDD" id="cd11615">
    <property type="entry name" value="SAF_NeuB_like"/>
    <property type="match status" value="1"/>
</dbReference>